<reference evidence="1 2" key="1">
    <citation type="journal article" date="2015" name="Nature">
        <title>rRNA introns, odd ribosomes, and small enigmatic genomes across a large radiation of phyla.</title>
        <authorList>
            <person name="Brown C.T."/>
            <person name="Hug L.A."/>
            <person name="Thomas B.C."/>
            <person name="Sharon I."/>
            <person name="Castelle C.J."/>
            <person name="Singh A."/>
            <person name="Wilkins M.J."/>
            <person name="Williams K.H."/>
            <person name="Banfield J.F."/>
        </authorList>
    </citation>
    <scope>NUCLEOTIDE SEQUENCE [LARGE SCALE GENOMIC DNA]</scope>
</reference>
<accession>A0A837HT64</accession>
<name>A0A837HT64_9BACT</name>
<gene>
    <name evidence="1" type="ORF">UT51_C0009G0003</name>
</gene>
<sequence>MNKITTGAVGVNAVGIYKKGTPPAEALGAAQKAGEELRTKVGGKIVSIANVIPPTTLNFFANMSRFAGAAIQEKGLPVPKPGARTITEALEEKPFLSKVVEEKIRKIPVIGKIPGVAVGGGFLSEFLLPPYGPGKSGNFLADLARTILKNETKNLLLKGIKNISKSEADVLAAKLAPITNKKLIQAELDTFVKSKAEMAKISPKIEARALPVKAKAMPQEAQSIKAVQELAQGQPSGLKTPLIPPEPIASVSKAVSYADDTATIGKGQTINTSKLNISDEGKKLIENEIEAIKPRLEEKIGKTLTNKEAQELADESSKILKRAVGQEQTLEWEAAMLKLRQRLARAAESGQVTKEFIDDLVSVKTLGTDLGRKLQSLSIEADPKLITAKQSILSEILKITDDSDTILKAAQGVDFNDFNQAANFYRQFIKPSLVEWVDLVRYNSMLSSPLTHMVNIFSNLTNSTLRAPLTKLVTGGVDLLSSAATGKARTQFAGEAGAYISGYLSSFQEAFKNLAGVWKGTRQYTHLDLRRQIPLSTKGAKGALVKTLSVPMRLLEGADQFFMALVGGGERAALKLRAGKGVKVKAVEEQAELSARYGLFRQELFAEGQGTLLDAIDTFTSKVLSLRNSPNPIVSTIAKFTVPFVSTPMNLFKQGIEYSPIGFATAIKSVNKIEQFSKALIGTSIAVTAGTLIAANRMTWGEPRNTAERNAFREAGMQPYSVKLGDRWYSYQKLPPFISFPLSMVALVHDAQKERKLSDTQAEFVLSSFAKYAEFLADQSYFKSIGDFFDAMSGNEFAISRLIGNYPQQLVPFRAFGGWMARLTDGLQRQIDNQADFIDKQVQLLMLNVPFVSQRILPRVGPSGEPIEARDRFIGAVSPIRTIKQTPEEMKQFQETEKLRQLNREESQRSAILKQDAITLDAEFKALSPAEANIRVRQIKSENPALYEKLKDTVEERKLGLTYTEKLMKQLGVKNGERAKYIHEQIMKLPQPERQKYYEELKMKKIISTTVVGQLKTMILKIKK</sequence>
<dbReference type="EMBL" id="LBXB01000009">
    <property type="protein sequence ID" value="KKR20029.1"/>
    <property type="molecule type" value="Genomic_DNA"/>
</dbReference>
<proteinExistence type="predicted"/>
<evidence type="ECO:0000313" key="2">
    <source>
        <dbReference type="Proteomes" id="UP000034656"/>
    </source>
</evidence>
<dbReference type="AlphaFoldDB" id="A0A837HT64"/>
<organism evidence="1 2">
    <name type="scientific">Candidatus Nomurabacteria bacterium GW2011_GWC2_39_41</name>
    <dbReference type="NCBI Taxonomy" id="1618754"/>
    <lineage>
        <taxon>Bacteria</taxon>
        <taxon>Candidatus Nomuraibacteriota</taxon>
    </lineage>
</organism>
<dbReference type="Proteomes" id="UP000034656">
    <property type="component" value="Unassembled WGS sequence"/>
</dbReference>
<evidence type="ECO:0000313" key="1">
    <source>
        <dbReference type="EMBL" id="KKR20029.1"/>
    </source>
</evidence>
<protein>
    <submittedName>
        <fullName evidence="1">Phage-related protein</fullName>
    </submittedName>
</protein>
<comment type="caution">
    <text evidence="1">The sequence shown here is derived from an EMBL/GenBank/DDBJ whole genome shotgun (WGS) entry which is preliminary data.</text>
</comment>